<feature type="compositionally biased region" description="Basic and acidic residues" evidence="5">
    <location>
        <begin position="917"/>
        <end position="937"/>
    </location>
</feature>
<evidence type="ECO:0000256" key="4">
    <source>
        <dbReference type="PROSITE-ProRule" id="PRU00192"/>
    </source>
</evidence>
<feature type="region of interest" description="Disordered" evidence="5">
    <location>
        <begin position="799"/>
        <end position="829"/>
    </location>
</feature>
<dbReference type="PROSITE" id="PS50238">
    <property type="entry name" value="RHOGAP"/>
    <property type="match status" value="1"/>
</dbReference>
<dbReference type="RefSeq" id="XP_015181852.1">
    <property type="nucleotide sequence ID" value="XM_015326366.1"/>
</dbReference>
<dbReference type="PANTHER" id="PTHR15729:SF10">
    <property type="entry name" value="GTPASE-ACTIVATING PROTEIN CDGAPR"/>
    <property type="match status" value="1"/>
</dbReference>
<dbReference type="InterPro" id="IPR036028">
    <property type="entry name" value="SH3-like_dom_sf"/>
</dbReference>
<feature type="compositionally biased region" description="Basic and acidic residues" evidence="5">
    <location>
        <begin position="1233"/>
        <end position="1253"/>
    </location>
</feature>
<evidence type="ECO:0000313" key="15">
    <source>
        <dbReference type="RefSeq" id="XP_015181854.1"/>
    </source>
</evidence>
<dbReference type="RefSeq" id="XP_015181850.1">
    <property type="nucleotide sequence ID" value="XM_015326364.1"/>
</dbReference>
<feature type="region of interest" description="Disordered" evidence="5">
    <location>
        <begin position="678"/>
        <end position="712"/>
    </location>
</feature>
<evidence type="ECO:0000313" key="8">
    <source>
        <dbReference type="Proteomes" id="UP000694924"/>
    </source>
</evidence>
<dbReference type="RefSeq" id="XP_015181851.1">
    <property type="nucleotide sequence ID" value="XM_015326365.1"/>
</dbReference>
<dbReference type="RefSeq" id="XP_015181847.1">
    <property type="nucleotide sequence ID" value="XM_015326361.1"/>
</dbReference>
<proteinExistence type="inferred from homology"/>
<evidence type="ECO:0000256" key="2">
    <source>
        <dbReference type="ARBA" id="ARBA00022443"/>
    </source>
</evidence>
<dbReference type="SUPFAM" id="SSF64268">
    <property type="entry name" value="PX domain"/>
    <property type="match status" value="1"/>
</dbReference>
<dbReference type="GeneID" id="107069239"/>
<gene>
    <name evidence="9 10 11 12 13 14 15" type="primary">LOC107069239</name>
</gene>
<dbReference type="Proteomes" id="UP000694924">
    <property type="component" value="Unplaced"/>
</dbReference>
<dbReference type="RefSeq" id="XP_015181848.1">
    <property type="nucleotide sequence ID" value="XM_015326362.1"/>
</dbReference>
<dbReference type="InterPro" id="IPR008936">
    <property type="entry name" value="Rho_GTPase_activation_prot"/>
</dbReference>
<dbReference type="Pfam" id="PF14604">
    <property type="entry name" value="SH3_9"/>
    <property type="match status" value="1"/>
</dbReference>
<evidence type="ECO:0000256" key="5">
    <source>
        <dbReference type="SAM" id="MobiDB-lite"/>
    </source>
</evidence>
<protein>
    <submittedName>
        <fullName evidence="9 10">Uncharacterized protein LOC107069239 isoform X4</fullName>
    </submittedName>
</protein>
<evidence type="ECO:0000313" key="10">
    <source>
        <dbReference type="RefSeq" id="XP_015181848.1"/>
    </source>
</evidence>
<feature type="compositionally biased region" description="Basic residues" evidence="5">
    <location>
        <begin position="1585"/>
        <end position="1595"/>
    </location>
</feature>
<dbReference type="InterPro" id="IPR051576">
    <property type="entry name" value="PX-Rho_GAP"/>
</dbReference>
<evidence type="ECO:0000313" key="14">
    <source>
        <dbReference type="RefSeq" id="XP_015181853.1"/>
    </source>
</evidence>
<keyword evidence="3" id="KW-0343">GTPase activation</keyword>
<feature type="compositionally biased region" description="Polar residues" evidence="5">
    <location>
        <begin position="976"/>
        <end position="990"/>
    </location>
</feature>
<evidence type="ECO:0000259" key="7">
    <source>
        <dbReference type="PROSITE" id="PS50238"/>
    </source>
</evidence>
<feature type="domain" description="SH3" evidence="6">
    <location>
        <begin position="182"/>
        <end position="244"/>
    </location>
</feature>
<dbReference type="Gene3D" id="2.30.30.40">
    <property type="entry name" value="SH3 Domains"/>
    <property type="match status" value="1"/>
</dbReference>
<evidence type="ECO:0000259" key="6">
    <source>
        <dbReference type="PROSITE" id="PS50002"/>
    </source>
</evidence>
<dbReference type="RefSeq" id="XP_015181853.1">
    <property type="nucleotide sequence ID" value="XM_015326367.1"/>
</dbReference>
<accession>A0ABM1INR0</accession>
<evidence type="ECO:0000256" key="3">
    <source>
        <dbReference type="ARBA" id="ARBA00022468"/>
    </source>
</evidence>
<keyword evidence="2 4" id="KW-0728">SH3 domain</keyword>
<feature type="compositionally biased region" description="Polar residues" evidence="5">
    <location>
        <begin position="1207"/>
        <end position="1232"/>
    </location>
</feature>
<dbReference type="CDD" id="cd11835">
    <property type="entry name" value="SH3_ARHGAP32_33"/>
    <property type="match status" value="1"/>
</dbReference>
<feature type="region of interest" description="Disordered" evidence="5">
    <location>
        <begin position="575"/>
        <end position="636"/>
    </location>
</feature>
<organism evidence="8 9">
    <name type="scientific">Polistes dominula</name>
    <name type="common">European paper wasp</name>
    <name type="synonym">Vespa dominula</name>
    <dbReference type="NCBI Taxonomy" id="743375"/>
    <lineage>
        <taxon>Eukaryota</taxon>
        <taxon>Metazoa</taxon>
        <taxon>Ecdysozoa</taxon>
        <taxon>Arthropoda</taxon>
        <taxon>Hexapoda</taxon>
        <taxon>Insecta</taxon>
        <taxon>Pterygota</taxon>
        <taxon>Neoptera</taxon>
        <taxon>Endopterygota</taxon>
        <taxon>Hymenoptera</taxon>
        <taxon>Apocrita</taxon>
        <taxon>Aculeata</taxon>
        <taxon>Vespoidea</taxon>
        <taxon>Vespidae</taxon>
        <taxon>Polistinae</taxon>
        <taxon>Polistini</taxon>
        <taxon>Polistes</taxon>
    </lineage>
</organism>
<evidence type="ECO:0000313" key="12">
    <source>
        <dbReference type="RefSeq" id="XP_015181851.1"/>
    </source>
</evidence>
<feature type="compositionally biased region" description="Low complexity" evidence="5">
    <location>
        <begin position="1283"/>
        <end position="1299"/>
    </location>
</feature>
<dbReference type="SMART" id="SM00324">
    <property type="entry name" value="RhoGAP"/>
    <property type="match status" value="1"/>
</dbReference>
<comment type="similarity">
    <text evidence="1">Belongs to the PX domain-containing GAP family.</text>
</comment>
<evidence type="ECO:0000313" key="11">
    <source>
        <dbReference type="RefSeq" id="XP_015181850.1"/>
    </source>
</evidence>
<feature type="region of interest" description="Disordered" evidence="5">
    <location>
        <begin position="1483"/>
        <end position="1524"/>
    </location>
</feature>
<feature type="region of interest" description="Disordered" evidence="5">
    <location>
        <begin position="854"/>
        <end position="884"/>
    </location>
</feature>
<feature type="domain" description="Rho-GAP" evidence="7">
    <location>
        <begin position="302"/>
        <end position="495"/>
    </location>
</feature>
<feature type="compositionally biased region" description="Basic and acidic residues" evidence="5">
    <location>
        <begin position="1430"/>
        <end position="1443"/>
    </location>
</feature>
<dbReference type="PANTHER" id="PTHR15729">
    <property type="entry name" value="CDC42 GTPASE-ACTIVATING PROTEIN"/>
    <property type="match status" value="1"/>
</dbReference>
<evidence type="ECO:0000313" key="9">
    <source>
        <dbReference type="RefSeq" id="XP_015181847.1"/>
    </source>
</evidence>
<feature type="compositionally biased region" description="Polar residues" evidence="5">
    <location>
        <begin position="804"/>
        <end position="819"/>
    </location>
</feature>
<dbReference type="InterPro" id="IPR000198">
    <property type="entry name" value="RhoGAP_dom"/>
</dbReference>
<feature type="region of interest" description="Disordered" evidence="5">
    <location>
        <begin position="898"/>
        <end position="956"/>
    </location>
</feature>
<dbReference type="Pfam" id="PF00620">
    <property type="entry name" value="RhoGAP"/>
    <property type="match status" value="1"/>
</dbReference>
<feature type="region of interest" description="Disordered" evidence="5">
    <location>
        <begin position="1560"/>
        <end position="1595"/>
    </location>
</feature>
<feature type="region of interest" description="Disordered" evidence="5">
    <location>
        <begin position="1430"/>
        <end position="1456"/>
    </location>
</feature>
<reference evidence="9 10" key="1">
    <citation type="submission" date="2025-05" db="UniProtKB">
        <authorList>
            <consortium name="RefSeq"/>
        </authorList>
    </citation>
    <scope>IDENTIFICATION</scope>
    <source>
        <tissue evidence="9 10">Whole body</tissue>
    </source>
</reference>
<dbReference type="RefSeq" id="XP_015181854.1">
    <property type="nucleotide sequence ID" value="XM_015326368.1"/>
</dbReference>
<feature type="compositionally biased region" description="Basic and acidic residues" evidence="5">
    <location>
        <begin position="1303"/>
        <end position="1312"/>
    </location>
</feature>
<dbReference type="SUPFAM" id="SSF48350">
    <property type="entry name" value="GTPase activation domain, GAP"/>
    <property type="match status" value="1"/>
</dbReference>
<dbReference type="SUPFAM" id="SSF50044">
    <property type="entry name" value="SH3-domain"/>
    <property type="match status" value="1"/>
</dbReference>
<dbReference type="Gene3D" id="1.10.555.10">
    <property type="entry name" value="Rho GTPase activation protein"/>
    <property type="match status" value="1"/>
</dbReference>
<dbReference type="InterPro" id="IPR001452">
    <property type="entry name" value="SH3_domain"/>
</dbReference>
<feature type="region of interest" description="Disordered" evidence="5">
    <location>
        <begin position="1189"/>
        <end position="1322"/>
    </location>
</feature>
<dbReference type="PROSITE" id="PS50002">
    <property type="entry name" value="SH3"/>
    <property type="match status" value="1"/>
</dbReference>
<feature type="compositionally biased region" description="Acidic residues" evidence="5">
    <location>
        <begin position="1254"/>
        <end position="1277"/>
    </location>
</feature>
<sequence length="1595" mass="177894">MPGPTQERPRAHRLTDIEPQTAKGLGCNRTDDFSTPVSSGSNMGSIARFPKLDECAHFHYEHVELGTLEVSVSDGNNETDTYAVRVTSGDACWTLQRSYDNFVMFDKQLHRCIFDRKFSSLPKLPDARPKLHWVMIKDYLQRFSRLNHEGLNCGPVLNWLQLDNRGRRILVPESDSCPINTPAVAAAYAVRPYVAQAQDEISFQVGDMISVIDMPPPGESTWWRGKHGFAVGFFPAECVAVIGDKVPRHLTVSATVRSKLPVKPVLRKHGKLIAFFRSFILNRPSRRRLKQSGILKERVFGCDLGEHLLNSGQDVPTVLTCCAEFIENHGLVDGIYRLSGVTSNIQRLRNAFDEDRVPALHSDESILQDIHSVASLLKMYFRELPNPLCTYQLYSTFVSAVQANSDAERLRRMRDAVRKLPPPHYRTLEYLMRHLVRVAARGSETGMTPRNVAIVWAPNLLRCKELEVGGVAALQGVGVQAVVTEFLVCYAELIFGDGPVGRPKSLAITTPARLLSLEEARNRSVRGEPDYIEVGAGPAGLPLHYHTVIELPRKRNGSKRSPSLNWRALFGRGGLGGTRGKARQVGTPPQVETVPSSLNSLRRLRPVKSADSLDGEDSLGPLLGPPPARPCGHSRSVSHDSYFDHLADAPNATSPLDLSEIQLNFDLEEREMRMFSEEESAGVASVEASPRRQRTEGTQCPPVTGGSKRKRSRLEERLHCDVELRFIDSQSPDQVMVSADVHNMETPSPLPTPGYLPLLSEASTPLTPATLQGTSHSTSPIPVNSPRISFRSFTLPLEIDDEQTTNTNNNLNRASVSSDKTSDPSHRLSVSLNEQNNAKSCEIIRSYDRHEDHYSNNTVIDQSKARNNEESTDAGISDIPDQEMTPCERLISLCSEVESSRLTSSSKDITDESELCPMEKNKLIDKQDTSNVKKKETPNNNNNNNNNNHHHRSSDIQNQEMNSDLHVQHELPGLPLSNTTDLDSPMSCEQTLEDLPDSGFVICDSSDKIFTNTETQPMVTTTNDSGEWVIVERTTGSITTPSSESSSPKDPLEGTMNPAIATEAPQLRSMSENISRTSLDLTMGSTVDTDTSCIGASDLTESPVLAQVSGDMTCDVTDVKDYKDFDEHDDTQRPSTTTYTNEFTNDLLSPLQDQDNGNDKVCELNITDIESNEEPSNMKMDNSFVRIDNNTHVHGNNKNQECETDKTQNMMKQKQNDIQRSMESQQKLQYSQHSDHQRCSQQLDKNKKVHGIETEEEEEEEDDDDDDEEDDDDDDDKEMSKCQNFDQISQKQQNQSPQNKYITKHDNKESPKRNSIRHSQLRENIEVVIPSENAAEPCEIAHVPEGASEAMPLDDSSSFSNASSPVDDSIVLRDTAAILQELALQRLSGGMVGDLSIPPRRRYETTEVINRERRSFDSEIGREIVRERKMRQELDSARGKSEEPPVNNSSTTTHHLPPCLRARHARATRAALSRSLDEAKFNQMTSGDSSLPVKQSSNDVVQHSSTPNVGTVTSSNNPSPNCSDKIQLKNLGGLDLGDPQCRERIEKYKEERRTFLRDKYRSESFRGMSSKSEGGDGEQALLARLKQRTSRPSFH</sequence>
<evidence type="ECO:0000313" key="13">
    <source>
        <dbReference type="RefSeq" id="XP_015181852.1"/>
    </source>
</evidence>
<feature type="compositionally biased region" description="Polar residues" evidence="5">
    <location>
        <begin position="1189"/>
        <end position="1199"/>
    </location>
</feature>
<feature type="region of interest" description="Disordered" evidence="5">
    <location>
        <begin position="971"/>
        <end position="991"/>
    </location>
</feature>
<keyword evidence="8" id="KW-1185">Reference proteome</keyword>
<dbReference type="Gene3D" id="3.30.1520.10">
    <property type="entry name" value="Phox-like domain"/>
    <property type="match status" value="1"/>
</dbReference>
<dbReference type="SMART" id="SM00326">
    <property type="entry name" value="SH3"/>
    <property type="match status" value="1"/>
</dbReference>
<name>A0ABM1INR0_POLDO</name>
<dbReference type="InterPro" id="IPR036871">
    <property type="entry name" value="PX_dom_sf"/>
</dbReference>
<evidence type="ECO:0000256" key="1">
    <source>
        <dbReference type="ARBA" id="ARBA00008795"/>
    </source>
</evidence>